<dbReference type="PANTHER" id="PTHR43280">
    <property type="entry name" value="ARAC-FAMILY TRANSCRIPTIONAL REGULATOR"/>
    <property type="match status" value="1"/>
</dbReference>
<evidence type="ECO:0000256" key="4">
    <source>
        <dbReference type="SAM" id="SignalP"/>
    </source>
</evidence>
<evidence type="ECO:0000313" key="7">
    <source>
        <dbReference type="Proteomes" id="UP000199203"/>
    </source>
</evidence>
<keyword evidence="4" id="KW-0732">Signal</keyword>
<dbReference type="PROSITE" id="PS01124">
    <property type="entry name" value="HTH_ARAC_FAMILY_2"/>
    <property type="match status" value="1"/>
</dbReference>
<keyword evidence="3" id="KW-0472">Membrane</keyword>
<feature type="repeat" description="TPR" evidence="2">
    <location>
        <begin position="109"/>
        <end position="142"/>
    </location>
</feature>
<dbReference type="Pfam" id="PF12833">
    <property type="entry name" value="HTH_18"/>
    <property type="match status" value="1"/>
</dbReference>
<dbReference type="SUPFAM" id="SSF48452">
    <property type="entry name" value="TPR-like"/>
    <property type="match status" value="1"/>
</dbReference>
<dbReference type="InterPro" id="IPR019734">
    <property type="entry name" value="TPR_rpt"/>
</dbReference>
<keyword evidence="2" id="KW-0802">TPR repeat</keyword>
<keyword evidence="3" id="KW-1133">Transmembrane helix</keyword>
<protein>
    <submittedName>
        <fullName evidence="6">Tetratricopeptide repeat-containing protein</fullName>
    </submittedName>
</protein>
<organism evidence="6 7">
    <name type="scientific">Epilithonimonas hungarica</name>
    <dbReference type="NCBI Taxonomy" id="454006"/>
    <lineage>
        <taxon>Bacteria</taxon>
        <taxon>Pseudomonadati</taxon>
        <taxon>Bacteroidota</taxon>
        <taxon>Flavobacteriia</taxon>
        <taxon>Flavobacteriales</taxon>
        <taxon>Weeksellaceae</taxon>
        <taxon>Chryseobacterium group</taxon>
        <taxon>Epilithonimonas</taxon>
    </lineage>
</organism>
<reference evidence="7" key="1">
    <citation type="submission" date="2016-10" db="EMBL/GenBank/DDBJ databases">
        <authorList>
            <person name="Varghese N."/>
            <person name="Submissions S."/>
        </authorList>
    </citation>
    <scope>NUCLEOTIDE SEQUENCE [LARGE SCALE GENOMIC DNA]</scope>
    <source>
        <strain evidence="7">DSM 19684</strain>
    </source>
</reference>
<dbReference type="GO" id="GO:0043565">
    <property type="term" value="F:sequence-specific DNA binding"/>
    <property type="evidence" value="ECO:0007669"/>
    <property type="project" value="InterPro"/>
</dbReference>
<dbReference type="Gene3D" id="1.25.40.10">
    <property type="entry name" value="Tetratricopeptide repeat domain"/>
    <property type="match status" value="2"/>
</dbReference>
<sequence length="525" mass="61354">MKKMMLISLYMIFGYSLAQTNERFVTRQDIDKQLEEARALSINDPKRSIELSENIYRLSKGINYGAGILESTTILMTQYYDGGNFKKVIDLSKEEEELAITMKDNETLSHTYMLRGLSYTELGFNDESLKEFKKSLNIAEKITTGNPRNYQKALVYNGLARYYAHINAPVDSVIYYQRKSLEMASQMDDNKEYIRKKYHTLALAYINLGKSSNVTARFKDAESYFSKALEICRNKNYQIKKGLEITVLNEFAWLYHDQKKYDKAILYARQAEELEKGSSTPYIRRDIYEVFFKSYVEQGNKEASKKYMDLYTKLNDSLVNAEKKTINIPVKYIAEKQEKTYRSNVQTILLISTAFVILFLISGLLYMKRNKRRSREKYEAIIHTLKEQKEKDEPIEAPIDKPLGITDDTVNTILLKLRKFESSQKFLRKDMNLTYLANSLNTNTRYLSEIIKQDKGKNFSNYINGLRIQYIVEMLYNVPQYREYKISYLAEVSGFASREVFAVTFKKETGFTPSYFINKLRSGQD</sequence>
<accession>A0A1G7J6T3</accession>
<dbReference type="PROSITE" id="PS50005">
    <property type="entry name" value="TPR"/>
    <property type="match status" value="2"/>
</dbReference>
<feature type="chain" id="PRO_5011695364" evidence="4">
    <location>
        <begin position="19"/>
        <end position="525"/>
    </location>
</feature>
<dbReference type="AlphaFoldDB" id="A0A1G7J6T3"/>
<evidence type="ECO:0000259" key="5">
    <source>
        <dbReference type="PROSITE" id="PS01124"/>
    </source>
</evidence>
<dbReference type="InterPro" id="IPR018060">
    <property type="entry name" value="HTH_AraC"/>
</dbReference>
<dbReference type="Proteomes" id="UP000199203">
    <property type="component" value="Unassembled WGS sequence"/>
</dbReference>
<dbReference type="STRING" id="454006.SAMN05421825_1296"/>
<dbReference type="Pfam" id="PF13424">
    <property type="entry name" value="TPR_12"/>
    <property type="match status" value="1"/>
</dbReference>
<keyword evidence="1" id="KW-0238">DNA-binding</keyword>
<dbReference type="SMART" id="SM00028">
    <property type="entry name" value="TPR"/>
    <property type="match status" value="4"/>
</dbReference>
<feature type="domain" description="HTH araC/xylS-type" evidence="5">
    <location>
        <begin position="427"/>
        <end position="519"/>
    </location>
</feature>
<keyword evidence="3" id="KW-0812">Transmembrane</keyword>
<dbReference type="EMBL" id="FNBH01000001">
    <property type="protein sequence ID" value="SDF20692.1"/>
    <property type="molecule type" value="Genomic_DNA"/>
</dbReference>
<name>A0A1G7J6T3_9FLAO</name>
<feature type="signal peptide" evidence="4">
    <location>
        <begin position="1"/>
        <end position="18"/>
    </location>
</feature>
<dbReference type="InterPro" id="IPR011990">
    <property type="entry name" value="TPR-like_helical_dom_sf"/>
</dbReference>
<feature type="repeat" description="TPR" evidence="2">
    <location>
        <begin position="202"/>
        <end position="235"/>
    </location>
</feature>
<evidence type="ECO:0000256" key="3">
    <source>
        <dbReference type="SAM" id="Phobius"/>
    </source>
</evidence>
<proteinExistence type="predicted"/>
<gene>
    <name evidence="6" type="ORF">SAMN05421825_1296</name>
</gene>
<dbReference type="Gene3D" id="1.10.10.60">
    <property type="entry name" value="Homeodomain-like"/>
    <property type="match status" value="2"/>
</dbReference>
<feature type="transmembrane region" description="Helical" evidence="3">
    <location>
        <begin position="348"/>
        <end position="367"/>
    </location>
</feature>
<dbReference type="PANTHER" id="PTHR43280:SF2">
    <property type="entry name" value="HTH-TYPE TRANSCRIPTIONAL REGULATOR EXSA"/>
    <property type="match status" value="1"/>
</dbReference>
<evidence type="ECO:0000256" key="2">
    <source>
        <dbReference type="PROSITE-ProRule" id="PRU00339"/>
    </source>
</evidence>
<keyword evidence="7" id="KW-1185">Reference proteome</keyword>
<dbReference type="SMART" id="SM00342">
    <property type="entry name" value="HTH_ARAC"/>
    <property type="match status" value="1"/>
</dbReference>
<dbReference type="OrthoDB" id="5295174at2"/>
<evidence type="ECO:0000256" key="1">
    <source>
        <dbReference type="ARBA" id="ARBA00023125"/>
    </source>
</evidence>
<evidence type="ECO:0000313" key="6">
    <source>
        <dbReference type="EMBL" id="SDF20692.1"/>
    </source>
</evidence>
<dbReference type="GO" id="GO:0003700">
    <property type="term" value="F:DNA-binding transcription factor activity"/>
    <property type="evidence" value="ECO:0007669"/>
    <property type="project" value="InterPro"/>
</dbReference>